<reference evidence="2 3" key="1">
    <citation type="submission" date="2014-08" db="EMBL/GenBank/DDBJ databases">
        <title>Complete genome sequence of Corynebacterium sphenisci CECT 5990(T) (=DSM 44792(T)), isolated from healthy wild penguins.</title>
        <authorList>
            <person name="Ruckert C."/>
            <person name="Albersmeier A."/>
            <person name="Winkler A."/>
            <person name="Kalinowski J."/>
        </authorList>
    </citation>
    <scope>NUCLEOTIDE SEQUENCE [LARGE SCALE GENOMIC DNA]</scope>
    <source>
        <strain evidence="2 3">DSM 44792</strain>
    </source>
</reference>
<keyword evidence="3" id="KW-1185">Reference proteome</keyword>
<sequence>MGAEASTREAGSMAQGPMIPAPKTSPHSSRRRNSQWVSSTRPSGPRRAASSSAAAARPSPTQRRAAYRRSRPSSARRAGSGCPARDSASASTMPAANQEKYAAGWICGLTPSG</sequence>
<dbReference type="KEGG" id="csph:CSPHI_11480"/>
<evidence type="ECO:0000313" key="2">
    <source>
        <dbReference type="EMBL" id="APT91482.1"/>
    </source>
</evidence>
<evidence type="ECO:0000256" key="1">
    <source>
        <dbReference type="SAM" id="MobiDB-lite"/>
    </source>
</evidence>
<feature type="region of interest" description="Disordered" evidence="1">
    <location>
        <begin position="1"/>
        <end position="96"/>
    </location>
</feature>
<dbReference type="Proteomes" id="UP000185469">
    <property type="component" value="Chromosome"/>
</dbReference>
<gene>
    <name evidence="2" type="ORF">CSPHI_11480</name>
</gene>
<protein>
    <submittedName>
        <fullName evidence="2">Uncharacterized protein</fullName>
    </submittedName>
</protein>
<name>A0A1L7D0C6_9CORY</name>
<evidence type="ECO:0000313" key="3">
    <source>
        <dbReference type="Proteomes" id="UP000185469"/>
    </source>
</evidence>
<proteinExistence type="predicted"/>
<dbReference type="AlphaFoldDB" id="A0A1L7D0C6"/>
<organism evidence="2 3">
    <name type="scientific">Corynebacterium sphenisci DSM 44792</name>
    <dbReference type="NCBI Taxonomy" id="1437874"/>
    <lineage>
        <taxon>Bacteria</taxon>
        <taxon>Bacillati</taxon>
        <taxon>Actinomycetota</taxon>
        <taxon>Actinomycetes</taxon>
        <taxon>Mycobacteriales</taxon>
        <taxon>Corynebacteriaceae</taxon>
        <taxon>Corynebacterium</taxon>
    </lineage>
</organism>
<dbReference type="EMBL" id="CP009248">
    <property type="protein sequence ID" value="APT91482.1"/>
    <property type="molecule type" value="Genomic_DNA"/>
</dbReference>
<accession>A0A1L7D0C6</accession>
<feature type="compositionally biased region" description="Low complexity" evidence="1">
    <location>
        <begin position="38"/>
        <end position="64"/>
    </location>
</feature>